<name>A0ABZ3EEU8_9STAP</name>
<proteinExistence type="predicted"/>
<evidence type="ECO:0008006" key="3">
    <source>
        <dbReference type="Google" id="ProtNLM"/>
    </source>
</evidence>
<dbReference type="Proteomes" id="UP001436297">
    <property type="component" value="Chromosome"/>
</dbReference>
<protein>
    <recommendedName>
        <fullName evidence="3">GIY-YIG domain-containing protein</fullName>
    </recommendedName>
</protein>
<reference evidence="1 2" key="1">
    <citation type="journal article" date="2024" name="Pathogens">
        <title>Staphylococcus hsinchuensis sp. nov., Isolated from Soymilk.</title>
        <authorList>
            <person name="Wang Y.T."/>
            <person name="Lin Y.C."/>
            <person name="Hsieh Y.H."/>
            <person name="Lin Y.T."/>
            <person name="Hamada M."/>
            <person name="Chen C.C."/>
            <person name="Liou J.S."/>
            <person name="Lee A.Y."/>
            <person name="Zhang W.L."/>
            <person name="Chen Y.T."/>
            <person name="Huang C.H."/>
        </authorList>
    </citation>
    <scope>NUCLEOTIDE SEQUENCE [LARGE SCALE GENOMIC DNA]</scope>
    <source>
        <strain evidence="1 2">H164</strain>
    </source>
</reference>
<keyword evidence="2" id="KW-1185">Reference proteome</keyword>
<dbReference type="RefSeq" id="WP_251517346.1">
    <property type="nucleotide sequence ID" value="NZ_CP128355.1"/>
</dbReference>
<gene>
    <name evidence="1" type="ORF">QQM35_02020</name>
</gene>
<organism evidence="1 2">
    <name type="scientific">Staphylococcus hsinchuensis</name>
    <dbReference type="NCBI Taxonomy" id="3051183"/>
    <lineage>
        <taxon>Bacteria</taxon>
        <taxon>Bacillati</taxon>
        <taxon>Bacillota</taxon>
        <taxon>Bacilli</taxon>
        <taxon>Bacillales</taxon>
        <taxon>Staphylococcaceae</taxon>
        <taxon>Staphylococcus</taxon>
    </lineage>
</organism>
<dbReference type="EMBL" id="CP128355">
    <property type="protein sequence ID" value="XAF70919.1"/>
    <property type="molecule type" value="Genomic_DNA"/>
</dbReference>
<sequence length="154" mass="17824">MNGDKQVSTLLDEYKKPLKKLFKYDKSKALKFDKESRSEVVNQKGIYVIFKNKSPLFVGQAGGYMTGYKLTQKDLNDKLAQYNLKSTAGTAKFKRTYVQDQKLDESEVNNIKAEEQNLRFQYIKVKNNPAMINLLEVLALEYAKDNKIDLYNFS</sequence>
<accession>A0ABZ3EEU8</accession>
<evidence type="ECO:0000313" key="2">
    <source>
        <dbReference type="Proteomes" id="UP001436297"/>
    </source>
</evidence>
<evidence type="ECO:0000313" key="1">
    <source>
        <dbReference type="EMBL" id="XAF70919.1"/>
    </source>
</evidence>